<dbReference type="Pfam" id="PF08031">
    <property type="entry name" value="BBE"/>
    <property type="match status" value="1"/>
</dbReference>
<gene>
    <name evidence="7" type="ORF">N0B31_21075</name>
</gene>
<comment type="cofactor">
    <cofactor evidence="1">
        <name>FAD</name>
        <dbReference type="ChEBI" id="CHEBI:57692"/>
    </cofactor>
</comment>
<dbReference type="Gene3D" id="3.30.465.10">
    <property type="match status" value="1"/>
</dbReference>
<evidence type="ECO:0000256" key="3">
    <source>
        <dbReference type="ARBA" id="ARBA00022630"/>
    </source>
</evidence>
<dbReference type="KEGG" id="ssai:N0B31_21075"/>
<sequence>MDLTRLRDRTRGALLEPGDEGYAEACTLWNARVEKRPAAVLRCRGAADVLTGVEVARDSSLPFSVRSGGHHVSGSALADGGLTLDLRPMDWVRVDPDRERAWVGPGATWGDVDHETGAFGLAVPGGQDPNIGVAGLTLGGGVGWLSRRYGLTCDNLRSADVVTADGDLVRASASENEDLFWALRGGGGSFGVVTTFEFDLHPVGEVFAGSLVHPHDRAGALARRYESFLADAPREVRLLFGSMVLPAASYFPESVHDTRVAICIVCYAGDPEAGREVLEPLREFGDPLFDSLRARPYAAFQRAGESRGSMRTHLRSQYLDSLSAGAVETVTGWAERAPSAGATVFVSPRSGAETDPPADATAYPHREDAHHLLVEARWDDPTDDEAHVDWVESFHEAVEPYTTGEVAANFVGSEEGERRERAAYGENYERLVEVKRRWDPEGLFRATPALAPD</sequence>
<dbReference type="PANTHER" id="PTHR42973">
    <property type="entry name" value="BINDING OXIDOREDUCTASE, PUTATIVE (AFU_ORTHOLOGUE AFUA_1G17690)-RELATED"/>
    <property type="match status" value="1"/>
</dbReference>
<evidence type="ECO:0000313" key="8">
    <source>
        <dbReference type="Proteomes" id="UP001057580"/>
    </source>
</evidence>
<dbReference type="Pfam" id="PF01565">
    <property type="entry name" value="FAD_binding_4"/>
    <property type="match status" value="1"/>
</dbReference>
<reference evidence="7" key="1">
    <citation type="submission" date="2022-09" db="EMBL/GenBank/DDBJ databases">
        <title>Diverse halophilic archaea isolated from saline environments.</title>
        <authorList>
            <person name="Cui H.-L."/>
        </authorList>
    </citation>
    <scope>NUCLEOTIDE SEQUENCE</scope>
    <source>
        <strain evidence="7">ZS-35-S2</strain>
    </source>
</reference>
<evidence type="ECO:0000256" key="5">
    <source>
        <dbReference type="ARBA" id="ARBA00023002"/>
    </source>
</evidence>
<dbReference type="GO" id="GO:0016491">
    <property type="term" value="F:oxidoreductase activity"/>
    <property type="evidence" value="ECO:0007669"/>
    <property type="project" value="UniProtKB-KW"/>
</dbReference>
<dbReference type="InterPro" id="IPR050416">
    <property type="entry name" value="FAD-linked_Oxidoreductase"/>
</dbReference>
<evidence type="ECO:0000259" key="6">
    <source>
        <dbReference type="PROSITE" id="PS51387"/>
    </source>
</evidence>
<dbReference type="InterPro" id="IPR016164">
    <property type="entry name" value="FAD-linked_Oxase-like_C"/>
</dbReference>
<proteinExistence type="inferred from homology"/>
<dbReference type="GeneID" id="74944971"/>
<organism evidence="7 8">
    <name type="scientific">Salinirubellus salinus</name>
    <dbReference type="NCBI Taxonomy" id="1364945"/>
    <lineage>
        <taxon>Archaea</taxon>
        <taxon>Methanobacteriati</taxon>
        <taxon>Methanobacteriota</taxon>
        <taxon>Stenosarchaea group</taxon>
        <taxon>Halobacteria</taxon>
        <taxon>Halobacteriales</taxon>
        <taxon>Natronomonadaceae</taxon>
        <taxon>Salinirubellus</taxon>
    </lineage>
</organism>
<dbReference type="EMBL" id="CP104003">
    <property type="protein sequence ID" value="UWM54603.1"/>
    <property type="molecule type" value="Genomic_DNA"/>
</dbReference>
<dbReference type="Gene3D" id="3.30.43.10">
    <property type="entry name" value="Uridine Diphospho-n-acetylenolpyruvylglucosamine Reductase, domain 2"/>
    <property type="match status" value="1"/>
</dbReference>
<dbReference type="InterPro" id="IPR012951">
    <property type="entry name" value="BBE"/>
</dbReference>
<dbReference type="SUPFAM" id="SSF56176">
    <property type="entry name" value="FAD-binding/transporter-associated domain-like"/>
    <property type="match status" value="1"/>
</dbReference>
<comment type="similarity">
    <text evidence="2">Belongs to the oxygen-dependent FAD-linked oxidoreductase family.</text>
</comment>
<name>A0A9E7UAV5_9EURY</name>
<evidence type="ECO:0000256" key="2">
    <source>
        <dbReference type="ARBA" id="ARBA00005466"/>
    </source>
</evidence>
<keyword evidence="3" id="KW-0285">Flavoprotein</keyword>
<dbReference type="InterPro" id="IPR006094">
    <property type="entry name" value="Oxid_FAD_bind_N"/>
</dbReference>
<dbReference type="Proteomes" id="UP001057580">
    <property type="component" value="Chromosome"/>
</dbReference>
<dbReference type="InterPro" id="IPR016166">
    <property type="entry name" value="FAD-bd_PCMH"/>
</dbReference>
<dbReference type="InterPro" id="IPR036318">
    <property type="entry name" value="FAD-bd_PCMH-like_sf"/>
</dbReference>
<dbReference type="SUPFAM" id="SSF55103">
    <property type="entry name" value="FAD-linked oxidases, C-terminal domain"/>
    <property type="match status" value="1"/>
</dbReference>
<dbReference type="PROSITE" id="PS51387">
    <property type="entry name" value="FAD_PCMH"/>
    <property type="match status" value="1"/>
</dbReference>
<feature type="domain" description="FAD-binding PCMH-type" evidence="6">
    <location>
        <begin position="33"/>
        <end position="203"/>
    </location>
</feature>
<dbReference type="PANTHER" id="PTHR42973:SF39">
    <property type="entry name" value="FAD-BINDING PCMH-TYPE DOMAIN-CONTAINING PROTEIN"/>
    <property type="match status" value="1"/>
</dbReference>
<dbReference type="Gene3D" id="3.40.462.20">
    <property type="match status" value="1"/>
</dbReference>
<keyword evidence="8" id="KW-1185">Reference proteome</keyword>
<dbReference type="InterPro" id="IPR016167">
    <property type="entry name" value="FAD-bd_PCMH_sub1"/>
</dbReference>
<evidence type="ECO:0000313" key="7">
    <source>
        <dbReference type="EMBL" id="UWM54603.1"/>
    </source>
</evidence>
<evidence type="ECO:0000256" key="4">
    <source>
        <dbReference type="ARBA" id="ARBA00022827"/>
    </source>
</evidence>
<keyword evidence="4" id="KW-0274">FAD</keyword>
<dbReference type="GO" id="GO:0071949">
    <property type="term" value="F:FAD binding"/>
    <property type="evidence" value="ECO:0007669"/>
    <property type="project" value="InterPro"/>
</dbReference>
<accession>A0A9E7UAV5</accession>
<dbReference type="AlphaFoldDB" id="A0A9E7UAV5"/>
<keyword evidence="5" id="KW-0560">Oxidoreductase</keyword>
<dbReference type="InterPro" id="IPR016169">
    <property type="entry name" value="FAD-bd_PCMH_sub2"/>
</dbReference>
<evidence type="ECO:0000256" key="1">
    <source>
        <dbReference type="ARBA" id="ARBA00001974"/>
    </source>
</evidence>
<protein>
    <submittedName>
        <fullName evidence="7">FAD-binding oxidoreductase</fullName>
    </submittedName>
</protein>
<dbReference type="RefSeq" id="WP_260593623.1">
    <property type="nucleotide sequence ID" value="NZ_CP104003.1"/>
</dbReference>